<evidence type="ECO:0000313" key="11">
    <source>
        <dbReference type="Proteomes" id="UP001196301"/>
    </source>
</evidence>
<dbReference type="InterPro" id="IPR000515">
    <property type="entry name" value="MetI-like"/>
</dbReference>
<keyword evidence="4 8" id="KW-0812">Transmembrane</keyword>
<dbReference type="Proteomes" id="UP001196301">
    <property type="component" value="Unassembled WGS sequence"/>
</dbReference>
<gene>
    <name evidence="10" type="ORF">KQI20_04150</name>
</gene>
<dbReference type="PROSITE" id="PS50928">
    <property type="entry name" value="ABC_TM1"/>
    <property type="match status" value="1"/>
</dbReference>
<evidence type="ECO:0000259" key="9">
    <source>
        <dbReference type="PROSITE" id="PS50928"/>
    </source>
</evidence>
<evidence type="ECO:0000256" key="3">
    <source>
        <dbReference type="ARBA" id="ARBA00022475"/>
    </source>
</evidence>
<name>A0ABS6DUV7_9FIRM</name>
<evidence type="ECO:0000256" key="2">
    <source>
        <dbReference type="ARBA" id="ARBA00022448"/>
    </source>
</evidence>
<comment type="caution">
    <text evidence="10">The sequence shown here is derived from an EMBL/GenBank/DDBJ whole genome shotgun (WGS) entry which is preliminary data.</text>
</comment>
<feature type="transmembrane region" description="Helical" evidence="8">
    <location>
        <begin position="100"/>
        <end position="118"/>
    </location>
</feature>
<sequence>MKSVFDPKYIVEFIPKLVEALPVTLLMTAVAMVGGLILGFLVAIIKMKKVPVLKEICALYVSFMRGTPLLVQLFLSYYGLPILLAVVNEEFGVSVNINQVPAIIFVFIAFTLNEAAYLSETIRAAILSIDKNEIEAAMSLGMTSFQTMIRVTLPQALLVALPILGNTLISLLKNTSLAFTVAVQDIMGAAKVASGRNLRYFEVYIAAAIVYWAVCLIIEFATKKLENKIDFKNKKIPVKSKFEGDFDSRLKQNELAKKSLGYEKYEQQA</sequence>
<dbReference type="EMBL" id="JAHLOQ010000007">
    <property type="protein sequence ID" value="MBU5335625.1"/>
    <property type="molecule type" value="Genomic_DNA"/>
</dbReference>
<dbReference type="Pfam" id="PF00528">
    <property type="entry name" value="BPD_transp_1"/>
    <property type="match status" value="1"/>
</dbReference>
<dbReference type="RefSeq" id="WP_216568763.1">
    <property type="nucleotide sequence ID" value="NZ_JAHLOQ010000007.1"/>
</dbReference>
<reference evidence="10 11" key="1">
    <citation type="submission" date="2021-06" db="EMBL/GenBank/DDBJ databases">
        <authorList>
            <person name="Sun Q."/>
            <person name="Li D."/>
        </authorList>
    </citation>
    <scope>NUCLEOTIDE SEQUENCE [LARGE SCALE GENOMIC DNA]</scope>
    <source>
        <strain evidence="10 11">N19</strain>
    </source>
</reference>
<comment type="subcellular location">
    <subcellularLocation>
        <location evidence="1 8">Cell membrane</location>
        <topology evidence="1 8">Multi-pass membrane protein</topology>
    </subcellularLocation>
</comment>
<keyword evidence="11" id="KW-1185">Reference proteome</keyword>
<keyword evidence="3" id="KW-1003">Cell membrane</keyword>
<dbReference type="InterPro" id="IPR010065">
    <property type="entry name" value="AA_ABC_transptr_permease_3TM"/>
</dbReference>
<evidence type="ECO:0000256" key="7">
    <source>
        <dbReference type="ARBA" id="ARBA00023136"/>
    </source>
</evidence>
<evidence type="ECO:0000256" key="6">
    <source>
        <dbReference type="ARBA" id="ARBA00022989"/>
    </source>
</evidence>
<keyword evidence="6 8" id="KW-1133">Transmembrane helix</keyword>
<evidence type="ECO:0000313" key="10">
    <source>
        <dbReference type="EMBL" id="MBU5335625.1"/>
    </source>
</evidence>
<evidence type="ECO:0000256" key="5">
    <source>
        <dbReference type="ARBA" id="ARBA00022970"/>
    </source>
</evidence>
<evidence type="ECO:0000256" key="4">
    <source>
        <dbReference type="ARBA" id="ARBA00022692"/>
    </source>
</evidence>
<dbReference type="PANTHER" id="PTHR30614:SF0">
    <property type="entry name" value="L-CYSTINE TRANSPORT SYSTEM PERMEASE PROTEIN TCYL"/>
    <property type="match status" value="1"/>
</dbReference>
<feature type="transmembrane region" description="Helical" evidence="8">
    <location>
        <begin position="57"/>
        <end position="80"/>
    </location>
</feature>
<evidence type="ECO:0000256" key="8">
    <source>
        <dbReference type="RuleBase" id="RU363032"/>
    </source>
</evidence>
<keyword evidence="2 8" id="KW-0813">Transport</keyword>
<feature type="transmembrane region" description="Helical" evidence="8">
    <location>
        <begin position="203"/>
        <end position="222"/>
    </location>
</feature>
<accession>A0ABS6DUV7</accession>
<evidence type="ECO:0000256" key="1">
    <source>
        <dbReference type="ARBA" id="ARBA00004651"/>
    </source>
</evidence>
<protein>
    <submittedName>
        <fullName evidence="10">Amino acid ABC transporter permease</fullName>
    </submittedName>
</protein>
<dbReference type="NCBIfam" id="TIGR01726">
    <property type="entry name" value="HEQRo_perm_3TM"/>
    <property type="match status" value="1"/>
</dbReference>
<keyword evidence="7 8" id="KW-0472">Membrane</keyword>
<proteinExistence type="inferred from homology"/>
<comment type="similarity">
    <text evidence="8">Belongs to the binding-protein-dependent transport system permease family.</text>
</comment>
<organism evidence="10 11">
    <name type="scientific">Intestinibacter bartlettii</name>
    <dbReference type="NCBI Taxonomy" id="261299"/>
    <lineage>
        <taxon>Bacteria</taxon>
        <taxon>Bacillati</taxon>
        <taxon>Bacillota</taxon>
        <taxon>Clostridia</taxon>
        <taxon>Peptostreptococcales</taxon>
        <taxon>Peptostreptococcaceae</taxon>
        <taxon>Intestinibacter</taxon>
    </lineage>
</organism>
<feature type="transmembrane region" description="Helical" evidence="8">
    <location>
        <begin position="20"/>
        <end position="45"/>
    </location>
</feature>
<dbReference type="InterPro" id="IPR043429">
    <property type="entry name" value="ArtM/GltK/GlnP/TcyL/YhdX-like"/>
</dbReference>
<keyword evidence="5" id="KW-0029">Amino-acid transport</keyword>
<feature type="domain" description="ABC transmembrane type-1" evidence="9">
    <location>
        <begin position="21"/>
        <end position="222"/>
    </location>
</feature>
<dbReference type="PANTHER" id="PTHR30614">
    <property type="entry name" value="MEMBRANE COMPONENT OF AMINO ACID ABC TRANSPORTER"/>
    <property type="match status" value="1"/>
</dbReference>
<dbReference type="CDD" id="cd06261">
    <property type="entry name" value="TM_PBP2"/>
    <property type="match status" value="1"/>
</dbReference>